<gene>
    <name evidence="1" type="ORF">C2G38_2049612</name>
</gene>
<keyword evidence="2" id="KW-1185">Reference proteome</keyword>
<organism evidence="1 2">
    <name type="scientific">Gigaspora rosea</name>
    <dbReference type="NCBI Taxonomy" id="44941"/>
    <lineage>
        <taxon>Eukaryota</taxon>
        <taxon>Fungi</taxon>
        <taxon>Fungi incertae sedis</taxon>
        <taxon>Mucoromycota</taxon>
        <taxon>Glomeromycotina</taxon>
        <taxon>Glomeromycetes</taxon>
        <taxon>Diversisporales</taxon>
        <taxon>Gigasporaceae</taxon>
        <taxon>Gigaspora</taxon>
    </lineage>
</organism>
<comment type="caution">
    <text evidence="1">The sequence shown here is derived from an EMBL/GenBank/DDBJ whole genome shotgun (WGS) entry which is preliminary data.</text>
</comment>
<accession>A0A397U031</accession>
<reference evidence="1 2" key="1">
    <citation type="submission" date="2018-06" db="EMBL/GenBank/DDBJ databases">
        <title>Comparative genomics reveals the genomic features of Rhizophagus irregularis, R. cerebriforme, R. diaphanum and Gigaspora rosea, and their symbiotic lifestyle signature.</title>
        <authorList>
            <person name="Morin E."/>
            <person name="San Clemente H."/>
            <person name="Chen E.C.H."/>
            <person name="De La Providencia I."/>
            <person name="Hainaut M."/>
            <person name="Kuo A."/>
            <person name="Kohler A."/>
            <person name="Murat C."/>
            <person name="Tang N."/>
            <person name="Roy S."/>
            <person name="Loubradou J."/>
            <person name="Henrissat B."/>
            <person name="Grigoriev I.V."/>
            <person name="Corradi N."/>
            <person name="Roux C."/>
            <person name="Martin F.M."/>
        </authorList>
    </citation>
    <scope>NUCLEOTIDE SEQUENCE [LARGE SCALE GENOMIC DNA]</scope>
    <source>
        <strain evidence="1 2">DAOM 194757</strain>
    </source>
</reference>
<proteinExistence type="predicted"/>
<sequence length="178" mass="20497">MVQGPYQENQMYKDENIIFNHKTGNIGISQDKEILPIQRPSTVSVIAPTTRKALHKRNHYGKIWGLAREATLLVKKNERDEYNDETQSNKKEKRPLYPIYTQAVSNLHEASESADYSAVDENQVLLEEDNEDNDSEVLDDETISIQAPQCVQNLPRIIGRGRLSKRRFISSIEKEQNQ</sequence>
<dbReference type="Proteomes" id="UP000266673">
    <property type="component" value="Unassembled WGS sequence"/>
</dbReference>
<dbReference type="EMBL" id="QKWP01002526">
    <property type="protein sequence ID" value="RIB03021.1"/>
    <property type="molecule type" value="Genomic_DNA"/>
</dbReference>
<dbReference type="OrthoDB" id="10497948at2759"/>
<dbReference type="AlphaFoldDB" id="A0A397U031"/>
<name>A0A397U031_9GLOM</name>
<protein>
    <submittedName>
        <fullName evidence="1">Uncharacterized protein</fullName>
    </submittedName>
</protein>
<evidence type="ECO:0000313" key="2">
    <source>
        <dbReference type="Proteomes" id="UP000266673"/>
    </source>
</evidence>
<dbReference type="STRING" id="44941.A0A397U031"/>
<evidence type="ECO:0000313" key="1">
    <source>
        <dbReference type="EMBL" id="RIB03021.1"/>
    </source>
</evidence>